<reference evidence="2 3" key="1">
    <citation type="submission" date="2019-03" db="EMBL/GenBank/DDBJ databases">
        <title>Genomics of glacier-inhabiting Cryobacterium strains.</title>
        <authorList>
            <person name="Liu Q."/>
            <person name="Xin Y.-H."/>
        </authorList>
    </citation>
    <scope>NUCLEOTIDE SEQUENCE [LARGE SCALE GENOMIC DNA]</scope>
    <source>
        <strain evidence="2 3">Sr59</strain>
    </source>
</reference>
<dbReference type="EMBL" id="SOHM01000031">
    <property type="protein sequence ID" value="TFD87028.1"/>
    <property type="molecule type" value="Genomic_DNA"/>
</dbReference>
<evidence type="ECO:0000313" key="3">
    <source>
        <dbReference type="Proteomes" id="UP000298468"/>
    </source>
</evidence>
<proteinExistence type="predicted"/>
<dbReference type="Gene3D" id="3.10.450.590">
    <property type="match status" value="1"/>
</dbReference>
<dbReference type="Proteomes" id="UP000298468">
    <property type="component" value="Unassembled WGS sequence"/>
</dbReference>
<dbReference type="AlphaFoldDB" id="A0A4R9BM69"/>
<evidence type="ECO:0000259" key="1">
    <source>
        <dbReference type="Pfam" id="PF13026"/>
    </source>
</evidence>
<protein>
    <submittedName>
        <fullName evidence="2">DUF3887 domain-containing protein</fullName>
    </submittedName>
</protein>
<keyword evidence="3" id="KW-1185">Reference proteome</keyword>
<organism evidence="2 3">
    <name type="scientific">Cryobacterium lactosi</name>
    <dbReference type="NCBI Taxonomy" id="1259202"/>
    <lineage>
        <taxon>Bacteria</taxon>
        <taxon>Bacillati</taxon>
        <taxon>Actinomycetota</taxon>
        <taxon>Actinomycetes</taxon>
        <taxon>Micrococcales</taxon>
        <taxon>Microbacteriaceae</taxon>
        <taxon>Cryobacterium</taxon>
    </lineage>
</organism>
<dbReference type="RefSeq" id="WP_134641509.1">
    <property type="nucleotide sequence ID" value="NZ_SOHM01000031.1"/>
</dbReference>
<accession>A0A4R9BM69</accession>
<evidence type="ECO:0000313" key="2">
    <source>
        <dbReference type="EMBL" id="TFD87028.1"/>
    </source>
</evidence>
<dbReference type="InterPro" id="IPR024981">
    <property type="entry name" value="DUF3887"/>
</dbReference>
<name>A0A4R9BM69_9MICO</name>
<dbReference type="OrthoDB" id="3579809at2"/>
<feature type="domain" description="DUF3887" evidence="1">
    <location>
        <begin position="105"/>
        <end position="194"/>
    </location>
</feature>
<sequence length="202" mass="21857">MQNNLTTAMQDLKRHADAFLAARVLTDSDDFAGAIGYSLRIQSAAEEVVRSVVQQSRERGATWQTIGDALGVSRQAAFQRYGKPIDPRTGELMNTTPLNDAAELARSVVHDLAAGRWELVTERFDPAMRDGLSEDALAAAWSQIVGLSGGFEGQGEPVVTRAGDVTVTNTPLSMEAGDYTVRIAFRDDRTIAGLHILPEETP</sequence>
<comment type="caution">
    <text evidence="2">The sequence shown here is derived from an EMBL/GenBank/DDBJ whole genome shotgun (WGS) entry which is preliminary data.</text>
</comment>
<dbReference type="Pfam" id="PF13026">
    <property type="entry name" value="DUF3887"/>
    <property type="match status" value="1"/>
</dbReference>
<gene>
    <name evidence="2" type="ORF">E3T61_14280</name>
</gene>